<keyword evidence="2" id="KW-1185">Reference proteome</keyword>
<protein>
    <submittedName>
        <fullName evidence="1">Uncharacterized protein</fullName>
    </submittedName>
</protein>
<dbReference type="Proteomes" id="UP001155280">
    <property type="component" value="Unassembled WGS sequence"/>
</dbReference>
<proteinExistence type="predicted"/>
<evidence type="ECO:0000313" key="2">
    <source>
        <dbReference type="Proteomes" id="UP001155280"/>
    </source>
</evidence>
<comment type="caution">
    <text evidence="1">The sequence shown here is derived from an EMBL/GenBank/DDBJ whole genome shotgun (WGS) entry which is preliminary data.</text>
</comment>
<accession>A0A9X2RD16</accession>
<sequence length="352" mass="39682">MRRKSPYHSTIQKPVFTLGLILCVLMILIGSPANSQVTKLDKSERDSLAAIPYPYVLPIFGGKIREKGIDFPHPLGIMVNYIYQESKFDLENPAIGLGDLDLVGIDFVDFKTVQNQTNIINVRADAWVFPFLNLYGIYARSESRSDIQIGVPLNIEVEGNPSGETWGFGGVVAYGIGNYFAAANLNYSWTDVSSLSDPVQGIVSSLRIGRNIELGRRNRSFIPTIGIQHQRITQDSGGELPISTIFSKFDQDNLDDLKAQIADEAMNWYDDLSIPQKLVVDRLVTALDNWLAGRDLGSTPLRYRFDKVPVGEWSFQVGFQYNHNKHWWYRLETGFGPGRFQLMTSINYRFGI</sequence>
<dbReference type="AlphaFoldDB" id="A0A9X2RD16"/>
<name>A0A9X2RD16_9FLAO</name>
<dbReference type="RefSeq" id="WP_241551272.1">
    <property type="nucleotide sequence ID" value="NZ_JANCNS010000002.1"/>
</dbReference>
<reference evidence="1" key="1">
    <citation type="submission" date="2022-07" db="EMBL/GenBank/DDBJ databases">
        <title>Gramela sediminis sp. nov., isolated from deep-sea sediment of the Indian Ocean.</title>
        <authorList>
            <person name="Shi H."/>
        </authorList>
    </citation>
    <scope>NUCLEOTIDE SEQUENCE</scope>
    <source>
        <strain evidence="1">GC03-9</strain>
    </source>
</reference>
<evidence type="ECO:0000313" key="1">
    <source>
        <dbReference type="EMBL" id="MCP9200486.1"/>
    </source>
</evidence>
<dbReference type="EMBL" id="JANCNS010000002">
    <property type="protein sequence ID" value="MCP9200486.1"/>
    <property type="molecule type" value="Genomic_DNA"/>
</dbReference>
<organism evidence="1 2">
    <name type="scientific">Christiangramia oceanisediminis</name>
    <dbReference type="NCBI Taxonomy" id="2920386"/>
    <lineage>
        <taxon>Bacteria</taxon>
        <taxon>Pseudomonadati</taxon>
        <taxon>Bacteroidota</taxon>
        <taxon>Flavobacteriia</taxon>
        <taxon>Flavobacteriales</taxon>
        <taxon>Flavobacteriaceae</taxon>
        <taxon>Christiangramia</taxon>
    </lineage>
</organism>
<gene>
    <name evidence="1" type="ORF">MKO06_11235</name>
</gene>